<evidence type="ECO:0000259" key="4">
    <source>
        <dbReference type="Pfam" id="PF06943"/>
    </source>
</evidence>
<protein>
    <submittedName>
        <fullName evidence="5">Protein LOL3</fullName>
    </submittedName>
</protein>
<keyword evidence="2" id="KW-0539">Nucleus</keyword>
<dbReference type="EMBL" id="CP151502">
    <property type="protein sequence ID" value="WZN59802.1"/>
    <property type="molecule type" value="Genomic_DNA"/>
</dbReference>
<proteinExistence type="predicted"/>
<dbReference type="Pfam" id="PF06943">
    <property type="entry name" value="zf-LSD1"/>
    <property type="match status" value="3"/>
</dbReference>
<name>A0AAX4P0J6_9CHLO</name>
<feature type="domain" description="Zinc finger LSD1-type" evidence="4">
    <location>
        <begin position="59"/>
        <end position="83"/>
    </location>
</feature>
<dbReference type="PANTHER" id="PTHR31747">
    <property type="entry name" value="PROTEIN LSD1"/>
    <property type="match status" value="1"/>
</dbReference>
<dbReference type="PANTHER" id="PTHR31747:SF3">
    <property type="entry name" value="PROTEIN LSD1"/>
    <property type="match status" value="1"/>
</dbReference>
<dbReference type="Proteomes" id="UP001472866">
    <property type="component" value="Chromosome 02"/>
</dbReference>
<accession>A0AAX4P0J6</accession>
<feature type="domain" description="Zinc finger LSD1-type" evidence="4">
    <location>
        <begin position="11"/>
        <end position="33"/>
    </location>
</feature>
<evidence type="ECO:0000256" key="3">
    <source>
        <dbReference type="SAM" id="MobiDB-lite"/>
    </source>
</evidence>
<reference evidence="5 6" key="1">
    <citation type="submission" date="2024-03" db="EMBL/GenBank/DDBJ databases">
        <title>Complete genome sequence of the green alga Chloropicon roscoffensis RCC1871.</title>
        <authorList>
            <person name="Lemieux C."/>
            <person name="Pombert J.-F."/>
            <person name="Otis C."/>
            <person name="Turmel M."/>
        </authorList>
    </citation>
    <scope>NUCLEOTIDE SEQUENCE [LARGE SCALE GENOMIC DNA]</scope>
    <source>
        <strain evidence="5 6">RCC1871</strain>
    </source>
</reference>
<evidence type="ECO:0000313" key="5">
    <source>
        <dbReference type="EMBL" id="WZN59802.1"/>
    </source>
</evidence>
<organism evidence="5 6">
    <name type="scientific">Chloropicon roscoffensis</name>
    <dbReference type="NCBI Taxonomy" id="1461544"/>
    <lineage>
        <taxon>Eukaryota</taxon>
        <taxon>Viridiplantae</taxon>
        <taxon>Chlorophyta</taxon>
        <taxon>Chloropicophyceae</taxon>
        <taxon>Chloropicales</taxon>
        <taxon>Chloropicaceae</taxon>
        <taxon>Chloropicon</taxon>
    </lineage>
</organism>
<dbReference type="GO" id="GO:0005634">
    <property type="term" value="C:nucleus"/>
    <property type="evidence" value="ECO:0007669"/>
    <property type="project" value="UniProtKB-SubCell"/>
</dbReference>
<feature type="domain" description="Zinc finger LSD1-type" evidence="4">
    <location>
        <begin position="97"/>
        <end position="121"/>
    </location>
</feature>
<evidence type="ECO:0000256" key="2">
    <source>
        <dbReference type="ARBA" id="ARBA00023242"/>
    </source>
</evidence>
<gene>
    <name evidence="5" type="ORF">HKI87_02g13290</name>
</gene>
<dbReference type="InterPro" id="IPR005735">
    <property type="entry name" value="Znf_LSD1"/>
</dbReference>
<feature type="compositionally biased region" description="Gly residues" evidence="3">
    <location>
        <begin position="147"/>
        <end position="161"/>
    </location>
</feature>
<dbReference type="NCBIfam" id="TIGR01053">
    <property type="entry name" value="LSD1"/>
    <property type="match status" value="3"/>
</dbReference>
<evidence type="ECO:0000256" key="1">
    <source>
        <dbReference type="ARBA" id="ARBA00004123"/>
    </source>
</evidence>
<comment type="subcellular location">
    <subcellularLocation>
        <location evidence="1">Nucleus</location>
    </subcellularLocation>
</comment>
<feature type="region of interest" description="Disordered" evidence="3">
    <location>
        <begin position="129"/>
        <end position="161"/>
    </location>
</feature>
<evidence type="ECO:0000313" key="6">
    <source>
        <dbReference type="Proteomes" id="UP001472866"/>
    </source>
</evidence>
<sequence length="215" mass="22381">MSNVATREVICSGCSTLLRFPAGAQVVRCVLCSQITPAEPTRQPSHQVEQRQTTSHLICGGCRTVLAYPTGASSVRCAVCTTINQLSSQNTMASCRCEGCNTHLMYQPGASSVRCALCQYVTHVGGAVPQAQQQPRQQQPSTSGAAGTSGVGGGQAAEAGGQGAFARQNSNTLYVIQNPSPEGEERYNMAIGVKVLDATGVEAGGSKEDGQQQKT</sequence>
<dbReference type="AlphaFoldDB" id="A0AAX4P0J6"/>
<keyword evidence="6" id="KW-1185">Reference proteome</keyword>
<dbReference type="InterPro" id="IPR040319">
    <property type="entry name" value="LSD1-like"/>
</dbReference>
<feature type="compositionally biased region" description="Low complexity" evidence="3">
    <location>
        <begin position="129"/>
        <end position="146"/>
    </location>
</feature>